<feature type="domain" description="ATPase of the ABC class C-terminal" evidence="2">
    <location>
        <begin position="7"/>
        <end position="171"/>
    </location>
</feature>
<organism evidence="3 4">
    <name type="scientific">Stephanodiscus triporus</name>
    <dbReference type="NCBI Taxonomy" id="2934178"/>
    <lineage>
        <taxon>Eukaryota</taxon>
        <taxon>Sar</taxon>
        <taxon>Stramenopiles</taxon>
        <taxon>Ochrophyta</taxon>
        <taxon>Bacillariophyta</taxon>
        <taxon>Coscinodiscophyceae</taxon>
        <taxon>Thalassiosirophycidae</taxon>
        <taxon>Stephanodiscales</taxon>
        <taxon>Stephanodiscaceae</taxon>
        <taxon>Stephanodiscus</taxon>
    </lineage>
</organism>
<dbReference type="PANTHER" id="PTHR38149">
    <property type="entry name" value="ATPASE"/>
    <property type="match status" value="1"/>
</dbReference>
<comment type="caution">
    <text evidence="3">The sequence shown here is derived from an EMBL/GenBank/DDBJ whole genome shotgun (WGS) entry which is preliminary data.</text>
</comment>
<dbReference type="PANTHER" id="PTHR38149:SF1">
    <property type="entry name" value="ATPASE"/>
    <property type="match status" value="1"/>
</dbReference>
<keyword evidence="4" id="KW-1185">Reference proteome</keyword>
<protein>
    <recommendedName>
        <fullName evidence="2">ATPase of the ABC class C-terminal domain-containing protein</fullName>
    </recommendedName>
</protein>
<dbReference type="InterPro" id="IPR046834">
    <property type="entry name" value="ABC_ATPase_C"/>
</dbReference>
<dbReference type="Proteomes" id="UP001530315">
    <property type="component" value="Unassembled WGS sequence"/>
</dbReference>
<evidence type="ECO:0000256" key="1">
    <source>
        <dbReference type="SAM" id="MobiDB-lite"/>
    </source>
</evidence>
<evidence type="ECO:0000313" key="4">
    <source>
        <dbReference type="Proteomes" id="UP001530315"/>
    </source>
</evidence>
<gene>
    <name evidence="3" type="ORF">ACHAW5_009991</name>
</gene>
<evidence type="ECO:0000259" key="2">
    <source>
        <dbReference type="Pfam" id="PF09818"/>
    </source>
</evidence>
<feature type="region of interest" description="Disordered" evidence="1">
    <location>
        <begin position="195"/>
        <end position="220"/>
    </location>
</feature>
<sequence>MTELTRAILAEDGRYVHNVNVSAFISNLPGGATGVGAADVDVVDVAASRSTQSFGTRDASGSTSQAANVIEALESGASAMLVDEDVSAANFMARDGRMRAMIMDEPITPLLYRVNGLYLSREHGTSTVVVVGGVGEWLDVADAVVLMRDYVAYDGLAKARSVSYQFSYGHVQYAGRGVVHRLPWKFEEETRKNFAKDDEDVADPSPSSLSSSTENATLSPLRRRPGCHCVAKKFKDARALNDRGMNDLLTMLTHGNAAATTTAGNFLASNHVLDLWTTVGFAYRPRRHEVAMALTRMRGMKFDSLPEKPKVIVNELSPEEDLEESKKRALAALWANRRKR</sequence>
<dbReference type="AlphaFoldDB" id="A0ABD3NYL5"/>
<dbReference type="InterPro" id="IPR019195">
    <property type="entry name" value="ABC_ATPase_put"/>
</dbReference>
<dbReference type="Pfam" id="PF09818">
    <property type="entry name" value="ABC_ATPase"/>
    <property type="match status" value="1"/>
</dbReference>
<dbReference type="EMBL" id="JALLAZ020001178">
    <property type="protein sequence ID" value="KAL3779220.1"/>
    <property type="molecule type" value="Genomic_DNA"/>
</dbReference>
<reference evidence="3 4" key="1">
    <citation type="submission" date="2024-10" db="EMBL/GenBank/DDBJ databases">
        <title>Updated reference genomes for cyclostephanoid diatoms.</title>
        <authorList>
            <person name="Roberts W.R."/>
            <person name="Alverson A.J."/>
        </authorList>
    </citation>
    <scope>NUCLEOTIDE SEQUENCE [LARGE SCALE GENOMIC DNA]</scope>
    <source>
        <strain evidence="3 4">AJA276-08</strain>
    </source>
</reference>
<accession>A0ABD3NYL5</accession>
<evidence type="ECO:0000313" key="3">
    <source>
        <dbReference type="EMBL" id="KAL3779220.1"/>
    </source>
</evidence>
<name>A0ABD3NYL5_9STRA</name>
<proteinExistence type="predicted"/>